<dbReference type="OrthoDB" id="9813659at2"/>
<dbReference type="PROSITE" id="PS01028">
    <property type="entry name" value="DEHYDROQUINASE_I"/>
    <property type="match status" value="1"/>
</dbReference>
<keyword evidence="2 5" id="KW-0057">Aromatic amino acid biosynthesis</keyword>
<dbReference type="EMBL" id="BAKI01000005">
    <property type="protein sequence ID" value="GAF35880.1"/>
    <property type="molecule type" value="Genomic_DNA"/>
</dbReference>
<organism evidence="6 8">
    <name type="scientific">Lentilactobacillus farraginis DSM 18382 = JCM 14108</name>
    <dbReference type="NCBI Taxonomy" id="1423743"/>
    <lineage>
        <taxon>Bacteria</taxon>
        <taxon>Bacillati</taxon>
        <taxon>Bacillota</taxon>
        <taxon>Bacilli</taxon>
        <taxon>Lactobacillales</taxon>
        <taxon>Lactobacillaceae</taxon>
        <taxon>Lentilactobacillus</taxon>
    </lineage>
</organism>
<keyword evidence="9" id="KW-1185">Reference proteome</keyword>
<feature type="active site" description="Proton donor/acceptor" evidence="5">
    <location>
        <position position="145"/>
    </location>
</feature>
<dbReference type="PATRIC" id="fig|1423743.5.peg.217"/>
<comment type="similarity">
    <text evidence="5">Belongs to the type-I 3-dehydroquinase family.</text>
</comment>
<feature type="binding site" evidence="5">
    <location>
        <position position="214"/>
    </location>
    <ligand>
        <name>3-dehydroquinate</name>
        <dbReference type="ChEBI" id="CHEBI:32364"/>
    </ligand>
</feature>
<comment type="subunit">
    <text evidence="5">Homodimer.</text>
</comment>
<proteinExistence type="inferred from homology"/>
<name>X0QB90_9LACO</name>
<feature type="binding site" evidence="5">
    <location>
        <position position="233"/>
    </location>
    <ligand>
        <name>3-dehydroquinate</name>
        <dbReference type="ChEBI" id="CHEBI:32364"/>
    </ligand>
</feature>
<dbReference type="Proteomes" id="UP000019488">
    <property type="component" value="Unassembled WGS sequence"/>
</dbReference>
<dbReference type="UniPathway" id="UPA00053">
    <property type="reaction ID" value="UER00086"/>
</dbReference>
<feature type="binding site" evidence="5">
    <location>
        <position position="84"/>
    </location>
    <ligand>
        <name>3-dehydroquinate</name>
        <dbReference type="ChEBI" id="CHEBI:32364"/>
    </ligand>
</feature>
<dbReference type="InterPro" id="IPR018508">
    <property type="entry name" value="3-dehydroquinate_DH_AS"/>
</dbReference>
<evidence type="ECO:0000313" key="9">
    <source>
        <dbReference type="Proteomes" id="UP000051966"/>
    </source>
</evidence>
<evidence type="ECO:0000313" key="6">
    <source>
        <dbReference type="EMBL" id="GAF35880.1"/>
    </source>
</evidence>
<dbReference type="SUPFAM" id="SSF51569">
    <property type="entry name" value="Aldolase"/>
    <property type="match status" value="1"/>
</dbReference>
<dbReference type="STRING" id="1423743.FD41_GL000203"/>
<dbReference type="GO" id="GO:0009073">
    <property type="term" value="P:aromatic amino acid family biosynthetic process"/>
    <property type="evidence" value="ECO:0007669"/>
    <property type="project" value="UniProtKB-KW"/>
</dbReference>
<comment type="caution">
    <text evidence="5">Lacks conserved residue(s) required for the propagation of feature annotation.</text>
</comment>
<reference evidence="6" key="1">
    <citation type="journal article" date="2014" name="Genome Announc.">
        <title>Draft Genome Sequences of Two Lactobacillus Strains, L. farraginis JCM 14108T and L. composti JCM 14202T, Isolated from Compost of Distilled Shochu Residue.</title>
        <authorList>
            <person name="Yuki M."/>
            <person name="Oshima K."/>
            <person name="Suda W."/>
            <person name="Kitahara M."/>
            <person name="Kitamura K."/>
            <person name="Iida T."/>
            <person name="Hattori M."/>
            <person name="Ohkuma M."/>
        </authorList>
    </citation>
    <scope>NUCLEOTIDE SEQUENCE [LARGE SCALE GENOMIC DNA]</scope>
    <source>
        <strain evidence="6">JCM 14108</strain>
    </source>
</reference>
<dbReference type="Pfam" id="PF01487">
    <property type="entry name" value="DHquinase_I"/>
    <property type="match status" value="1"/>
</dbReference>
<dbReference type="Gene3D" id="3.20.20.70">
    <property type="entry name" value="Aldolase class I"/>
    <property type="match status" value="1"/>
</dbReference>
<keyword evidence="3 5" id="KW-0456">Lyase</keyword>
<dbReference type="InterPro" id="IPR001381">
    <property type="entry name" value="DHquinase_I"/>
</dbReference>
<evidence type="ECO:0000256" key="1">
    <source>
        <dbReference type="ARBA" id="ARBA00001864"/>
    </source>
</evidence>
<dbReference type="CDD" id="cd00502">
    <property type="entry name" value="DHQase_I"/>
    <property type="match status" value="1"/>
</dbReference>
<dbReference type="HAMAP" id="MF_00214">
    <property type="entry name" value="AroD"/>
    <property type="match status" value="1"/>
</dbReference>
<keyword evidence="4 5" id="KW-0704">Schiff base</keyword>
<feature type="active site" description="Schiff-base intermediate with substrate" evidence="5">
    <location>
        <position position="172"/>
    </location>
</feature>
<evidence type="ECO:0000313" key="7">
    <source>
        <dbReference type="EMBL" id="KRM08428.1"/>
    </source>
</evidence>
<sequence length="251" mass="28194">MTKKIVHVKHKTFETGKTNIAVPVTGTTQSEIINQATRALKYQPDVLEWRIDYYQSILDHCDYLEIVKQLRPLLKETVLLTTFRTSHEGGVSQMIDTDYFAIYRWIVENNLTDMLDIELNRDKRSVDTLISLAHHQNISIILSNHNFQTTPSATDIFKTLHTMQKRNADIGKIAVMPRSTADVLTLLNATEKANRELQIPLITMSMGDLGKISRISGPLLGSTLSFATVDKASAPGQLTVTAVRQILATLF</sequence>
<accession>X0QB90</accession>
<dbReference type="FunFam" id="3.20.20.70:FF:000047">
    <property type="entry name" value="3-dehydroquinate dehydratase"/>
    <property type="match status" value="1"/>
</dbReference>
<feature type="binding site" evidence="5">
    <location>
        <position position="237"/>
    </location>
    <ligand>
        <name>3-dehydroquinate</name>
        <dbReference type="ChEBI" id="CHEBI:32364"/>
    </ligand>
</feature>
<dbReference type="AlphaFoldDB" id="X0QB90"/>
<dbReference type="NCBIfam" id="TIGR01093">
    <property type="entry name" value="aroD"/>
    <property type="match status" value="1"/>
</dbReference>
<dbReference type="GO" id="GO:0046279">
    <property type="term" value="P:3,4-dihydroxybenzoate biosynthetic process"/>
    <property type="evidence" value="ECO:0007669"/>
    <property type="project" value="TreeGrafter"/>
</dbReference>
<evidence type="ECO:0000256" key="4">
    <source>
        <dbReference type="ARBA" id="ARBA00023270"/>
    </source>
</evidence>
<dbReference type="InterPro" id="IPR013785">
    <property type="entry name" value="Aldolase_TIM"/>
</dbReference>
<dbReference type="GO" id="GO:0009423">
    <property type="term" value="P:chorismate biosynthetic process"/>
    <property type="evidence" value="ECO:0007669"/>
    <property type="project" value="UniProtKB-UniRule"/>
</dbReference>
<protein>
    <recommendedName>
        <fullName evidence="5">3-dehydroquinate dehydratase</fullName>
        <shortName evidence="5">3-dehydroquinase</shortName>
        <ecNumber evidence="5">4.2.1.10</ecNumber>
    </recommendedName>
    <alternativeName>
        <fullName evidence="5">Type I DHQase</fullName>
    </alternativeName>
    <alternativeName>
        <fullName evidence="5">Type I dehydroquinase</fullName>
        <shortName evidence="5">DHQ1</shortName>
    </alternativeName>
</protein>
<dbReference type="GO" id="GO:0003855">
    <property type="term" value="F:3-dehydroquinate dehydratase activity"/>
    <property type="evidence" value="ECO:0007669"/>
    <property type="project" value="UniProtKB-UniRule"/>
</dbReference>
<evidence type="ECO:0000256" key="5">
    <source>
        <dbReference type="HAMAP-Rule" id="MF_00214"/>
    </source>
</evidence>
<dbReference type="PANTHER" id="PTHR43699:SF1">
    <property type="entry name" value="3-DEHYDROQUINATE DEHYDRATASE"/>
    <property type="match status" value="1"/>
</dbReference>
<dbReference type="GO" id="GO:0008652">
    <property type="term" value="P:amino acid biosynthetic process"/>
    <property type="evidence" value="ECO:0007669"/>
    <property type="project" value="UniProtKB-KW"/>
</dbReference>
<evidence type="ECO:0000256" key="2">
    <source>
        <dbReference type="ARBA" id="ARBA00023141"/>
    </source>
</evidence>
<comment type="catalytic activity">
    <reaction evidence="1 5">
        <text>3-dehydroquinate = 3-dehydroshikimate + H2O</text>
        <dbReference type="Rhea" id="RHEA:21096"/>
        <dbReference type="ChEBI" id="CHEBI:15377"/>
        <dbReference type="ChEBI" id="CHEBI:16630"/>
        <dbReference type="ChEBI" id="CHEBI:32364"/>
        <dbReference type="EC" id="4.2.1.10"/>
    </reaction>
</comment>
<dbReference type="InterPro" id="IPR050146">
    <property type="entry name" value="Type-I_3-dehydroquinase"/>
</dbReference>
<gene>
    <name evidence="5" type="primary">aroD</name>
    <name evidence="7" type="ORF">FD41_GL000203</name>
    <name evidence="6" type="ORF">JCM14108_811</name>
</gene>
<dbReference type="EC" id="4.2.1.10" evidence="5"/>
<comment type="caution">
    <text evidence="6">The sequence shown here is derived from an EMBL/GenBank/DDBJ whole genome shotgun (WGS) entry which is preliminary data.</text>
</comment>
<dbReference type="EMBL" id="AZFY01000085">
    <property type="protein sequence ID" value="KRM08428.1"/>
    <property type="molecule type" value="Genomic_DNA"/>
</dbReference>
<comment type="pathway">
    <text evidence="5">Metabolic intermediate biosynthesis; chorismate biosynthesis; chorismate from D-erythrose 4-phosphate and phosphoenolpyruvate: step 3/7.</text>
</comment>
<comment type="function">
    <text evidence="5">Involved in the third step of the chorismate pathway, which leads to the biosynthesis of aromatic amino acids. Catalyzes the cis-dehydration of 3-dehydroquinate (DHQ) and introduces the first double bond of the aromatic ring to yield 3-dehydroshikimate.</text>
</comment>
<evidence type="ECO:0000256" key="3">
    <source>
        <dbReference type="ARBA" id="ARBA00023239"/>
    </source>
</evidence>
<reference evidence="7 9" key="2">
    <citation type="journal article" date="2015" name="Genome Announc.">
        <title>Expanding the biotechnology potential of lactobacilli through comparative genomics of 213 strains and associated genera.</title>
        <authorList>
            <person name="Sun Z."/>
            <person name="Harris H.M."/>
            <person name="McCann A."/>
            <person name="Guo C."/>
            <person name="Argimon S."/>
            <person name="Zhang W."/>
            <person name="Yang X."/>
            <person name="Jeffery I.B."/>
            <person name="Cooney J.C."/>
            <person name="Kagawa T.F."/>
            <person name="Liu W."/>
            <person name="Song Y."/>
            <person name="Salvetti E."/>
            <person name="Wrobel A."/>
            <person name="Rasinkangas P."/>
            <person name="Parkhill J."/>
            <person name="Rea M.C."/>
            <person name="O'Sullivan O."/>
            <person name="Ritari J."/>
            <person name="Douillard F.P."/>
            <person name="Paul Ross R."/>
            <person name="Yang R."/>
            <person name="Briner A.E."/>
            <person name="Felis G.E."/>
            <person name="de Vos W.M."/>
            <person name="Barrangou R."/>
            <person name="Klaenhammer T.R."/>
            <person name="Caufield P.W."/>
            <person name="Cui Y."/>
            <person name="Zhang H."/>
            <person name="O'Toole P.W."/>
        </authorList>
    </citation>
    <scope>NUCLEOTIDE SEQUENCE [LARGE SCALE GENOMIC DNA]</scope>
    <source>
        <strain evidence="7 9">DSM 18382</strain>
    </source>
</reference>
<keyword evidence="5" id="KW-0028">Amino-acid biosynthesis</keyword>
<feature type="binding site" evidence="5">
    <location>
        <begin position="48"/>
        <end position="50"/>
    </location>
    <ligand>
        <name>3-dehydroquinate</name>
        <dbReference type="ChEBI" id="CHEBI:32364"/>
    </ligand>
</feature>
<evidence type="ECO:0000313" key="8">
    <source>
        <dbReference type="Proteomes" id="UP000019488"/>
    </source>
</evidence>
<dbReference type="RefSeq" id="WP_035178417.1">
    <property type="nucleotide sequence ID" value="NZ_AZFY01000085.1"/>
</dbReference>
<dbReference type="Proteomes" id="UP000051966">
    <property type="component" value="Unassembled WGS sequence"/>
</dbReference>
<dbReference type="PANTHER" id="PTHR43699">
    <property type="entry name" value="3-DEHYDROQUINATE DEHYDRATASE"/>
    <property type="match status" value="1"/>
</dbReference>